<feature type="domain" description="Thioredoxin" evidence="4">
    <location>
        <begin position="7"/>
        <end position="220"/>
    </location>
</feature>
<evidence type="ECO:0000256" key="1">
    <source>
        <dbReference type="ARBA" id="ARBA00022729"/>
    </source>
</evidence>
<dbReference type="CDD" id="cd03019">
    <property type="entry name" value="DsbA_DsbA"/>
    <property type="match status" value="1"/>
</dbReference>
<reference evidence="5 6" key="1">
    <citation type="submission" date="2022-08" db="EMBL/GenBank/DDBJ databases">
        <title>Reclassification of Massilia species as members of the genera Telluria, Duganella, Pseudoduganella, Mokoshia gen. nov. and Zemynaea gen. nov. using orthogonal and non-orthogonal genome-based approaches.</title>
        <authorList>
            <person name="Bowman J.P."/>
        </authorList>
    </citation>
    <scope>NUCLEOTIDE SEQUENCE [LARGE SCALE GENOMIC DNA]</scope>
    <source>
        <strain evidence="5 6">JCM 31605</strain>
    </source>
</reference>
<dbReference type="InterPro" id="IPR023205">
    <property type="entry name" value="DsbA/DsbL"/>
</dbReference>
<comment type="caution">
    <text evidence="5">The sequence shown here is derived from an EMBL/GenBank/DDBJ whole genome shotgun (WGS) entry which is preliminary data.</text>
</comment>
<keyword evidence="2" id="KW-1015">Disulfide bond</keyword>
<sequence>MRSLRFALVAASLAVTTAFASPTDPKQGAEYTVLAAPQPAQTAGKKVEVIEFFMYHCPHCHALEPILEQWVKKQDGNIIFKRIHMPYQGASDPEAHLFLTLQALGKSEEYQAKVMDVIGDMVRKQRSERFTEQMILDVATKLPGIDKAKFMETWNSFGVMTMLRRLPAIVSNNYKIDSVPTIVVDGKYVTSPAQVGTTVQASNEQQLFQATLQVVDALVAKVQKSK</sequence>
<organism evidence="5 6">
    <name type="scientific">Massilia agilis</name>
    <dbReference type="NCBI Taxonomy" id="1811226"/>
    <lineage>
        <taxon>Bacteria</taxon>
        <taxon>Pseudomonadati</taxon>
        <taxon>Pseudomonadota</taxon>
        <taxon>Betaproteobacteria</taxon>
        <taxon>Burkholderiales</taxon>
        <taxon>Oxalobacteraceae</taxon>
        <taxon>Telluria group</taxon>
        <taxon>Massilia</taxon>
    </lineage>
</organism>
<name>A0ABT2DBF6_9BURK</name>
<feature type="signal peptide" evidence="3">
    <location>
        <begin position="1"/>
        <end position="20"/>
    </location>
</feature>
<dbReference type="PROSITE" id="PS51352">
    <property type="entry name" value="THIOREDOXIN_2"/>
    <property type="match status" value="1"/>
</dbReference>
<evidence type="ECO:0000256" key="2">
    <source>
        <dbReference type="PIRNR" id="PIRNR001488"/>
    </source>
</evidence>
<keyword evidence="2" id="KW-0574">Periplasm</keyword>
<dbReference type="PIRSF" id="PIRSF001488">
    <property type="entry name" value="Tdi_protein"/>
    <property type="match status" value="1"/>
</dbReference>
<dbReference type="InterPro" id="IPR013766">
    <property type="entry name" value="Thioredoxin_domain"/>
</dbReference>
<dbReference type="SUPFAM" id="SSF52833">
    <property type="entry name" value="Thioredoxin-like"/>
    <property type="match status" value="1"/>
</dbReference>
<comment type="similarity">
    <text evidence="2">Belongs to the thioredoxin family.</text>
</comment>
<accession>A0ABT2DBF6</accession>
<evidence type="ECO:0000256" key="3">
    <source>
        <dbReference type="SAM" id="SignalP"/>
    </source>
</evidence>
<dbReference type="InterPro" id="IPR050824">
    <property type="entry name" value="Thiol_disulfide_DsbA"/>
</dbReference>
<gene>
    <name evidence="5" type="ORF">NX774_11785</name>
</gene>
<evidence type="ECO:0000313" key="5">
    <source>
        <dbReference type="EMBL" id="MCS0808601.1"/>
    </source>
</evidence>
<dbReference type="Gene3D" id="3.40.30.10">
    <property type="entry name" value="Glutaredoxin"/>
    <property type="match status" value="2"/>
</dbReference>
<dbReference type="InterPro" id="IPR012336">
    <property type="entry name" value="Thioredoxin-like_fold"/>
</dbReference>
<dbReference type="Pfam" id="PF13462">
    <property type="entry name" value="Thioredoxin_4"/>
    <property type="match status" value="1"/>
</dbReference>
<keyword evidence="6" id="KW-1185">Reference proteome</keyword>
<dbReference type="Proteomes" id="UP001206126">
    <property type="component" value="Unassembled WGS sequence"/>
</dbReference>
<dbReference type="PANTHER" id="PTHR35891">
    <property type="entry name" value="THIOL:DISULFIDE INTERCHANGE PROTEIN DSBA"/>
    <property type="match status" value="1"/>
</dbReference>
<feature type="chain" id="PRO_5046429277" description="Thiol:disulfide interchange protein" evidence="3">
    <location>
        <begin position="21"/>
        <end position="226"/>
    </location>
</feature>
<evidence type="ECO:0000259" key="4">
    <source>
        <dbReference type="PROSITE" id="PS51352"/>
    </source>
</evidence>
<comment type="subcellular location">
    <subcellularLocation>
        <location evidence="2">Periplasm</location>
    </subcellularLocation>
</comment>
<dbReference type="InterPro" id="IPR036249">
    <property type="entry name" value="Thioredoxin-like_sf"/>
</dbReference>
<dbReference type="EMBL" id="JANUHB010000002">
    <property type="protein sequence ID" value="MCS0808601.1"/>
    <property type="molecule type" value="Genomic_DNA"/>
</dbReference>
<proteinExistence type="inferred from homology"/>
<keyword evidence="1 3" id="KW-0732">Signal</keyword>
<protein>
    <recommendedName>
        <fullName evidence="2">Thiol:disulfide interchange protein</fullName>
    </recommendedName>
</protein>
<evidence type="ECO:0000313" key="6">
    <source>
        <dbReference type="Proteomes" id="UP001206126"/>
    </source>
</evidence>
<dbReference type="RefSeq" id="WP_258822365.1">
    <property type="nucleotide sequence ID" value="NZ_JANUHB010000002.1"/>
</dbReference>
<dbReference type="PANTHER" id="PTHR35891:SF3">
    <property type="entry name" value="THIOL:DISULFIDE INTERCHANGE PROTEIN DSBL"/>
    <property type="match status" value="1"/>
</dbReference>